<evidence type="ECO:0000313" key="3">
    <source>
        <dbReference type="Proteomes" id="UP000663828"/>
    </source>
</evidence>
<comment type="caution">
    <text evidence="2">The sequence shown here is derived from an EMBL/GenBank/DDBJ whole genome shotgun (WGS) entry which is preliminary data.</text>
</comment>
<feature type="non-terminal residue" evidence="2">
    <location>
        <position position="1"/>
    </location>
</feature>
<protein>
    <recommendedName>
        <fullName evidence="1">Non-reducing end beta-L-arabinofuranosidase-like GH127 middle domain-containing protein</fullName>
    </recommendedName>
</protein>
<accession>A0A816BVC2</accession>
<name>A0A816BVC2_ADIRI</name>
<proteinExistence type="predicted"/>
<dbReference type="Proteomes" id="UP000663828">
    <property type="component" value="Unassembled WGS sequence"/>
</dbReference>
<dbReference type="AlphaFoldDB" id="A0A816BVC2"/>
<evidence type="ECO:0000259" key="1">
    <source>
        <dbReference type="Pfam" id="PF20736"/>
    </source>
</evidence>
<dbReference type="InterPro" id="IPR049046">
    <property type="entry name" value="Beta-AFase-like_GH127_middle"/>
</dbReference>
<sequence>YLRIPNWCDKAPTVSINGQVVFDRKTPDNGSFIIINRLWNNNDVVLLTLPLDFTIKTWTQNKNSVSIHYGPLTFSLAIDEQYNRIGGTNEWPEYEVIAKSNWNYGLLLSSRDQWKLSRVKKTNYTENIFTQENIPMNIQVRARRIPQWIKDQENVVGILPQSPVESKEIDETVTLIPMGAARLRITAFPTIAQ</sequence>
<organism evidence="2 3">
    <name type="scientific">Adineta ricciae</name>
    <name type="common">Rotifer</name>
    <dbReference type="NCBI Taxonomy" id="249248"/>
    <lineage>
        <taxon>Eukaryota</taxon>
        <taxon>Metazoa</taxon>
        <taxon>Spiralia</taxon>
        <taxon>Gnathifera</taxon>
        <taxon>Rotifera</taxon>
        <taxon>Eurotatoria</taxon>
        <taxon>Bdelloidea</taxon>
        <taxon>Adinetida</taxon>
        <taxon>Adinetidae</taxon>
        <taxon>Adineta</taxon>
    </lineage>
</organism>
<evidence type="ECO:0000313" key="2">
    <source>
        <dbReference type="EMBL" id="CAF1615563.1"/>
    </source>
</evidence>
<dbReference type="EMBL" id="CAJNOR010007350">
    <property type="protein sequence ID" value="CAF1615563.1"/>
    <property type="molecule type" value="Genomic_DNA"/>
</dbReference>
<gene>
    <name evidence="2" type="ORF">XAT740_LOCUS49506</name>
</gene>
<dbReference type="Pfam" id="PF20736">
    <property type="entry name" value="Glyco_hydro127M"/>
    <property type="match status" value="1"/>
</dbReference>
<keyword evidence="3" id="KW-1185">Reference proteome</keyword>
<feature type="domain" description="Non-reducing end beta-L-arabinofuranosidase-like GH127 middle" evidence="1">
    <location>
        <begin position="1"/>
        <end position="51"/>
    </location>
</feature>
<reference evidence="2" key="1">
    <citation type="submission" date="2021-02" db="EMBL/GenBank/DDBJ databases">
        <authorList>
            <person name="Nowell W R."/>
        </authorList>
    </citation>
    <scope>NUCLEOTIDE SEQUENCE</scope>
</reference>